<accession>A0ABV5J496</accession>
<proteinExistence type="predicted"/>
<comment type="caution">
    <text evidence="1">The sequence shown here is derived from an EMBL/GenBank/DDBJ whole genome shotgun (WGS) entry which is preliminary data.</text>
</comment>
<dbReference type="Proteomes" id="UP001589654">
    <property type="component" value="Unassembled WGS sequence"/>
</dbReference>
<reference evidence="1 2" key="1">
    <citation type="submission" date="2024-09" db="EMBL/GenBank/DDBJ databases">
        <authorList>
            <person name="Sun Q."/>
            <person name="Mori K."/>
        </authorList>
    </citation>
    <scope>NUCLEOTIDE SEQUENCE [LARGE SCALE GENOMIC DNA]</scope>
    <source>
        <strain evidence="1 2">CECT 7682</strain>
    </source>
</reference>
<gene>
    <name evidence="1" type="ORF">ACFFUR_06900</name>
</gene>
<dbReference type="EMBL" id="JBHMEW010000050">
    <property type="protein sequence ID" value="MFB9211526.1"/>
    <property type="molecule type" value="Genomic_DNA"/>
</dbReference>
<organism evidence="1 2">
    <name type="scientific">Echinicola jeungdonensis</name>
    <dbReference type="NCBI Taxonomy" id="709343"/>
    <lineage>
        <taxon>Bacteria</taxon>
        <taxon>Pseudomonadati</taxon>
        <taxon>Bacteroidota</taxon>
        <taxon>Cytophagia</taxon>
        <taxon>Cytophagales</taxon>
        <taxon>Cyclobacteriaceae</taxon>
        <taxon>Echinicola</taxon>
    </lineage>
</organism>
<protein>
    <recommendedName>
        <fullName evidence="3">IrrE N-terminal-like domain-containing protein</fullName>
    </recommendedName>
</protein>
<sequence length="157" mass="17776">MSNSLYTINILSFLNQIDIKVIETALKEDTFLPGIKIDKGRLLYDPDKLEHPGDLLHEAGHMALMTPKEAVLIEGNVADFRPPGQDDEIGVQAWTFAAVLHLDLPPEVVFHDAGYHGESQWLMELFQSGKYPGLSLLAWMGLCEESKFPKMKRWVRE</sequence>
<keyword evidence="2" id="KW-1185">Reference proteome</keyword>
<evidence type="ECO:0008006" key="3">
    <source>
        <dbReference type="Google" id="ProtNLM"/>
    </source>
</evidence>
<evidence type="ECO:0000313" key="1">
    <source>
        <dbReference type="EMBL" id="MFB9211526.1"/>
    </source>
</evidence>
<evidence type="ECO:0000313" key="2">
    <source>
        <dbReference type="Proteomes" id="UP001589654"/>
    </source>
</evidence>
<dbReference type="RefSeq" id="WP_290249220.1">
    <property type="nucleotide sequence ID" value="NZ_JAUFQT010000002.1"/>
</dbReference>
<name>A0ABV5J496_9BACT</name>